<name>A0ABS3HG30_9ENTE</name>
<evidence type="ECO:0000313" key="1">
    <source>
        <dbReference type="EMBL" id="MBO0452405.1"/>
    </source>
</evidence>
<dbReference type="RefSeq" id="WP_207108176.1">
    <property type="nucleotide sequence ID" value="NZ_JAFLVR010000020.1"/>
</dbReference>
<keyword evidence="2" id="KW-1185">Reference proteome</keyword>
<organism evidence="1 2">
    <name type="scientific">Candidatus Enterococcus murrayae</name>
    <dbReference type="NCBI Taxonomy" id="2815321"/>
    <lineage>
        <taxon>Bacteria</taxon>
        <taxon>Bacillati</taxon>
        <taxon>Bacillota</taxon>
        <taxon>Bacilli</taxon>
        <taxon>Lactobacillales</taxon>
        <taxon>Enterococcaceae</taxon>
        <taxon>Enterococcus</taxon>
    </lineage>
</organism>
<dbReference type="EMBL" id="JAFLVR010000020">
    <property type="protein sequence ID" value="MBO0452405.1"/>
    <property type="molecule type" value="Genomic_DNA"/>
</dbReference>
<comment type="caution">
    <text evidence="1">The sequence shown here is derived from an EMBL/GenBank/DDBJ whole genome shotgun (WGS) entry which is preliminary data.</text>
</comment>
<proteinExistence type="predicted"/>
<dbReference type="Proteomes" id="UP000664495">
    <property type="component" value="Unassembled WGS sequence"/>
</dbReference>
<reference evidence="1 2" key="1">
    <citation type="submission" date="2021-03" db="EMBL/GenBank/DDBJ databases">
        <title>Enterococcal diversity collection.</title>
        <authorList>
            <person name="Gilmore M.S."/>
            <person name="Schwartzman J."/>
            <person name="Van Tyne D."/>
            <person name="Martin M."/>
            <person name="Earl A.M."/>
            <person name="Manson A.L."/>
            <person name="Straub T."/>
            <person name="Salamzade R."/>
            <person name="Saavedra J."/>
            <person name="Lebreton F."/>
            <person name="Prichula J."/>
            <person name="Schaufler K."/>
            <person name="Gaca A."/>
            <person name="Sgardioli B."/>
            <person name="Wagenaar J."/>
            <person name="Strong T."/>
        </authorList>
    </citation>
    <scope>NUCLEOTIDE SEQUENCE [LARGE SCALE GENOMIC DNA]</scope>
    <source>
        <strain evidence="1 2">MJM16</strain>
    </source>
</reference>
<protein>
    <submittedName>
        <fullName evidence="1">Uncharacterized protein</fullName>
    </submittedName>
</protein>
<evidence type="ECO:0000313" key="2">
    <source>
        <dbReference type="Proteomes" id="UP000664495"/>
    </source>
</evidence>
<accession>A0ABS3HG30</accession>
<gene>
    <name evidence="1" type="ORF">JZO85_09000</name>
</gene>
<sequence>MMFNEAELDSALQLKKAVRAQTPLESAEIHSYLAKSEIIAAILAAPYRTDTFTGLRKLEFLLAELSEIPAFECLDQVQTMLETLHHFVDTPDGFSLTGKNDGILACHHAICTLIFLRAGKKQWAEKGLQWILTYFPFDKNEPSSWHGADLFQRFGGCVGKSPCYDGLVKSVKVLSEYSQKYGDFPGLQAKLQQGLDYILKHRVIFHQNNQDYLYEDLITLFYPYPYRTNIIEVLGVMKTEKLLGQPECREALEYLKAKQTKQGCWQAEKIFMKSSWVAFDPVKKPGAWITDEIEWLLSDE</sequence>